<sequence length="428" mass="45697">MDNKKTNDDSQNIIPMNSNKKDNPFWKGVFGGILGSAIIIGMVFLLAFNGIFQPSEKMKAYSQESDTNSQTLTDFESAIMSAVEKTGDAVVSVNNLQSQHMNQIGNYGFGYGYSSNSQGTVDLQDPEQSLELYGTGSGVVYKIEGDTACIVTNNHVVDGADKLQIITAEGDTVDAELVGTDVFTDLAVLKVSSEKLKTAITFADSDQLKVGSLAIAIGSPLGSEFSSSVTQGIVSGTDRVVPFDMNDDGEDDWEMNLIQTDAAINPGNSGGALINKNGELIGINSSKLSSTEIEGMGFAIPSNDVQNIISQLEENGKVTRPVLGVSYLIPVSQLSARSKVEVLGLAEDAEDGVVVSEVVSGTAADKAGMEKYDVITEFDGVAINGMMDLRKELYKHQAGDQVELTIIRQGETQKLTITLEVDETIQQN</sequence>
<keyword evidence="5" id="KW-0812">Transmembrane</keyword>
<evidence type="ECO:0000256" key="2">
    <source>
        <dbReference type="ARBA" id="ARBA00022670"/>
    </source>
</evidence>
<dbReference type="RefSeq" id="WP_234982963.1">
    <property type="nucleotide sequence ID" value="NZ_FUWO01000038.1"/>
</dbReference>
<dbReference type="InterPro" id="IPR043504">
    <property type="entry name" value="Peptidase_S1_PA_chymotrypsin"/>
</dbReference>
<evidence type="ECO:0000256" key="4">
    <source>
        <dbReference type="ARBA" id="ARBA00022825"/>
    </source>
</evidence>
<keyword evidence="8" id="KW-1185">Reference proteome</keyword>
<dbReference type="InterPro" id="IPR009003">
    <property type="entry name" value="Peptidase_S1_PA"/>
</dbReference>
<dbReference type="PRINTS" id="PR00834">
    <property type="entry name" value="PROTEASES2C"/>
</dbReference>
<reference evidence="8" key="1">
    <citation type="submission" date="2017-02" db="EMBL/GenBank/DDBJ databases">
        <authorList>
            <person name="Varghese N."/>
            <person name="Submissions S."/>
        </authorList>
    </citation>
    <scope>NUCLEOTIDE SEQUENCE [LARGE SCALE GENOMIC DNA]</scope>
    <source>
        <strain evidence="8">DSM 15739</strain>
    </source>
</reference>
<dbReference type="SUPFAM" id="SSF50494">
    <property type="entry name" value="Trypsin-like serine proteases"/>
    <property type="match status" value="1"/>
</dbReference>
<accession>A0A1T4PFX5</accession>
<dbReference type="EMBL" id="FUWO01000038">
    <property type="protein sequence ID" value="SJZ89708.1"/>
    <property type="molecule type" value="Genomic_DNA"/>
</dbReference>
<keyword evidence="2 7" id="KW-0645">Protease</keyword>
<comment type="similarity">
    <text evidence="1">Belongs to the peptidase S1C family.</text>
</comment>
<dbReference type="PROSITE" id="PS50106">
    <property type="entry name" value="PDZ"/>
    <property type="match status" value="1"/>
</dbReference>
<dbReference type="Proteomes" id="UP000189941">
    <property type="component" value="Unassembled WGS sequence"/>
</dbReference>
<feature type="transmembrane region" description="Helical" evidence="5">
    <location>
        <begin position="29"/>
        <end position="52"/>
    </location>
</feature>
<dbReference type="GO" id="GO:0004252">
    <property type="term" value="F:serine-type endopeptidase activity"/>
    <property type="evidence" value="ECO:0007669"/>
    <property type="project" value="InterPro"/>
</dbReference>
<dbReference type="STRING" id="1121925.SAMN02746011_02024"/>
<dbReference type="InterPro" id="IPR001940">
    <property type="entry name" value="Peptidase_S1C"/>
</dbReference>
<organism evidence="7 8">
    <name type="scientific">Globicatella sulfidifaciens DSM 15739</name>
    <dbReference type="NCBI Taxonomy" id="1121925"/>
    <lineage>
        <taxon>Bacteria</taxon>
        <taxon>Bacillati</taxon>
        <taxon>Bacillota</taxon>
        <taxon>Bacilli</taxon>
        <taxon>Lactobacillales</taxon>
        <taxon>Aerococcaceae</taxon>
        <taxon>Globicatella</taxon>
    </lineage>
</organism>
<dbReference type="InterPro" id="IPR036034">
    <property type="entry name" value="PDZ_sf"/>
</dbReference>
<dbReference type="Pfam" id="PF13180">
    <property type="entry name" value="PDZ_2"/>
    <property type="match status" value="1"/>
</dbReference>
<keyword evidence="5" id="KW-1133">Transmembrane helix</keyword>
<dbReference type="AlphaFoldDB" id="A0A1T4PFX5"/>
<dbReference type="Pfam" id="PF13365">
    <property type="entry name" value="Trypsin_2"/>
    <property type="match status" value="1"/>
</dbReference>
<evidence type="ECO:0000313" key="8">
    <source>
        <dbReference type="Proteomes" id="UP000189941"/>
    </source>
</evidence>
<evidence type="ECO:0000313" key="7">
    <source>
        <dbReference type="EMBL" id="SJZ89708.1"/>
    </source>
</evidence>
<evidence type="ECO:0000256" key="3">
    <source>
        <dbReference type="ARBA" id="ARBA00022801"/>
    </source>
</evidence>
<keyword evidence="3" id="KW-0378">Hydrolase</keyword>
<dbReference type="InterPro" id="IPR001478">
    <property type="entry name" value="PDZ"/>
</dbReference>
<dbReference type="SUPFAM" id="SSF50156">
    <property type="entry name" value="PDZ domain-like"/>
    <property type="match status" value="1"/>
</dbReference>
<dbReference type="SMART" id="SM00228">
    <property type="entry name" value="PDZ"/>
    <property type="match status" value="1"/>
</dbReference>
<name>A0A1T4PFX5_9LACT</name>
<dbReference type="PANTHER" id="PTHR43343:SF3">
    <property type="entry name" value="PROTEASE DO-LIKE 8, CHLOROPLASTIC"/>
    <property type="match status" value="1"/>
</dbReference>
<dbReference type="Gene3D" id="2.30.42.10">
    <property type="match status" value="1"/>
</dbReference>
<keyword evidence="4" id="KW-0720">Serine protease</keyword>
<dbReference type="PANTHER" id="PTHR43343">
    <property type="entry name" value="PEPTIDASE S12"/>
    <property type="match status" value="1"/>
</dbReference>
<evidence type="ECO:0000259" key="6">
    <source>
        <dbReference type="PROSITE" id="PS50106"/>
    </source>
</evidence>
<gene>
    <name evidence="7" type="ORF">SAMN02746011_02024</name>
</gene>
<protein>
    <submittedName>
        <fullName evidence="7">Serine protease Do</fullName>
    </submittedName>
</protein>
<evidence type="ECO:0000256" key="5">
    <source>
        <dbReference type="SAM" id="Phobius"/>
    </source>
</evidence>
<dbReference type="Gene3D" id="2.40.10.10">
    <property type="entry name" value="Trypsin-like serine proteases"/>
    <property type="match status" value="2"/>
</dbReference>
<proteinExistence type="inferred from homology"/>
<evidence type="ECO:0000256" key="1">
    <source>
        <dbReference type="ARBA" id="ARBA00010541"/>
    </source>
</evidence>
<keyword evidence="5" id="KW-0472">Membrane</keyword>
<dbReference type="InterPro" id="IPR051201">
    <property type="entry name" value="Chloro_Bact_Ser_Proteases"/>
</dbReference>
<feature type="domain" description="PDZ" evidence="6">
    <location>
        <begin position="328"/>
        <end position="410"/>
    </location>
</feature>
<dbReference type="GO" id="GO:0006508">
    <property type="term" value="P:proteolysis"/>
    <property type="evidence" value="ECO:0007669"/>
    <property type="project" value="UniProtKB-KW"/>
</dbReference>